<evidence type="ECO:0000256" key="4">
    <source>
        <dbReference type="ARBA" id="ARBA00022692"/>
    </source>
</evidence>
<organism evidence="9 10">
    <name type="scientific">Streptomyces vulcanius</name>
    <dbReference type="NCBI Taxonomy" id="1441876"/>
    <lineage>
        <taxon>Bacteria</taxon>
        <taxon>Bacillati</taxon>
        <taxon>Actinomycetota</taxon>
        <taxon>Actinomycetes</taxon>
        <taxon>Kitasatosporales</taxon>
        <taxon>Streptomycetaceae</taxon>
        <taxon>Streptomyces</taxon>
    </lineage>
</organism>
<evidence type="ECO:0000313" key="9">
    <source>
        <dbReference type="EMBL" id="MFC4508078.1"/>
    </source>
</evidence>
<comment type="similarity">
    <text evidence="7">Belongs to the binding-protein-dependent transport system permease family.</text>
</comment>
<evidence type="ECO:0000259" key="8">
    <source>
        <dbReference type="PROSITE" id="PS50928"/>
    </source>
</evidence>
<feature type="transmembrane region" description="Helical" evidence="7">
    <location>
        <begin position="114"/>
        <end position="136"/>
    </location>
</feature>
<dbReference type="EMBL" id="JBHSFK010000067">
    <property type="protein sequence ID" value="MFC4508078.1"/>
    <property type="molecule type" value="Genomic_DNA"/>
</dbReference>
<feature type="transmembrane region" description="Helical" evidence="7">
    <location>
        <begin position="192"/>
        <end position="211"/>
    </location>
</feature>
<dbReference type="InterPro" id="IPR035906">
    <property type="entry name" value="MetI-like_sf"/>
</dbReference>
<keyword evidence="6 7" id="KW-0472">Membrane</keyword>
<comment type="caution">
    <text evidence="9">The sequence shown here is derived from an EMBL/GenBank/DDBJ whole genome shotgun (WGS) entry which is preliminary data.</text>
</comment>
<feature type="transmembrane region" description="Helical" evidence="7">
    <location>
        <begin position="148"/>
        <end position="172"/>
    </location>
</feature>
<name>A0ABV9BCW3_9ACTN</name>
<dbReference type="Proteomes" id="UP001595839">
    <property type="component" value="Unassembled WGS sequence"/>
</dbReference>
<evidence type="ECO:0000256" key="6">
    <source>
        <dbReference type="ARBA" id="ARBA00023136"/>
    </source>
</evidence>
<accession>A0ABV9BCW3</accession>
<keyword evidence="2 7" id="KW-0813">Transport</keyword>
<feature type="transmembrane region" description="Helical" evidence="7">
    <location>
        <begin position="24"/>
        <end position="49"/>
    </location>
</feature>
<gene>
    <name evidence="9" type="ORF">ACFPIH_53270</name>
</gene>
<dbReference type="InterPro" id="IPR000515">
    <property type="entry name" value="MetI-like"/>
</dbReference>
<keyword evidence="3" id="KW-1003">Cell membrane</keyword>
<proteinExistence type="inferred from homology"/>
<evidence type="ECO:0000256" key="3">
    <source>
        <dbReference type="ARBA" id="ARBA00022475"/>
    </source>
</evidence>
<evidence type="ECO:0000256" key="5">
    <source>
        <dbReference type="ARBA" id="ARBA00022989"/>
    </source>
</evidence>
<dbReference type="Pfam" id="PF19300">
    <property type="entry name" value="BPD_transp_1_N"/>
    <property type="match status" value="1"/>
</dbReference>
<dbReference type="PANTHER" id="PTHR43163">
    <property type="entry name" value="DIPEPTIDE TRANSPORT SYSTEM PERMEASE PROTEIN DPPB-RELATED"/>
    <property type="match status" value="1"/>
</dbReference>
<keyword evidence="10" id="KW-1185">Reference proteome</keyword>
<dbReference type="SUPFAM" id="SSF161098">
    <property type="entry name" value="MetI-like"/>
    <property type="match status" value="1"/>
</dbReference>
<dbReference type="PANTHER" id="PTHR43163:SF3">
    <property type="entry name" value="PEPTIDE ABC TRANSPORTER PERMEASE PROTEIN"/>
    <property type="match status" value="1"/>
</dbReference>
<dbReference type="Pfam" id="PF00528">
    <property type="entry name" value="BPD_transp_1"/>
    <property type="match status" value="1"/>
</dbReference>
<evidence type="ECO:0000313" key="10">
    <source>
        <dbReference type="Proteomes" id="UP001595839"/>
    </source>
</evidence>
<comment type="subcellular location">
    <subcellularLocation>
        <location evidence="1 7">Cell membrane</location>
        <topology evidence="1 7">Multi-pass membrane protein</topology>
    </subcellularLocation>
</comment>
<feature type="transmembrane region" description="Helical" evidence="7">
    <location>
        <begin position="251"/>
        <end position="277"/>
    </location>
</feature>
<dbReference type="InterPro" id="IPR045621">
    <property type="entry name" value="BPD_transp_1_N"/>
</dbReference>
<sequence length="330" mass="34704">MTRLKESRPSSSGTRRARALARGVVHWVLGPVTTVLAASFAIFVALALAPGDPVARVVGDRATDAQRAAMRHQLGLDEPVVVRYFHWLGDALQGDLGTSLISRQDVASLLAPRLLTTLTLVLMSAVIILVIGVALGTVGGVSDRLRPFVNGVTGLGVAIPSFVASMVLIGVFAVQLGWFPTFGSGAGLVDRLWHLTLPAVALSIGWVAYVAQMTAAAVKEEAVREHVETAVGRGMPRTLILRRHVMRNASIPVLTASGLTVAGLVAGSVVVETAFGIDGVGSMLVRSVSSKDYAPTTAISVLVVGVFVAITTVIDFVQTRVDPRLREHSP</sequence>
<dbReference type="CDD" id="cd06261">
    <property type="entry name" value="TM_PBP2"/>
    <property type="match status" value="1"/>
</dbReference>
<keyword evidence="5 7" id="KW-1133">Transmembrane helix</keyword>
<feature type="domain" description="ABC transmembrane type-1" evidence="8">
    <location>
        <begin position="114"/>
        <end position="314"/>
    </location>
</feature>
<dbReference type="RefSeq" id="WP_381187085.1">
    <property type="nucleotide sequence ID" value="NZ_JBHSFK010000067.1"/>
</dbReference>
<keyword evidence="4 7" id="KW-0812">Transmembrane</keyword>
<evidence type="ECO:0000256" key="7">
    <source>
        <dbReference type="RuleBase" id="RU363032"/>
    </source>
</evidence>
<evidence type="ECO:0000256" key="1">
    <source>
        <dbReference type="ARBA" id="ARBA00004651"/>
    </source>
</evidence>
<feature type="transmembrane region" description="Helical" evidence="7">
    <location>
        <begin position="297"/>
        <end position="317"/>
    </location>
</feature>
<dbReference type="PROSITE" id="PS50928">
    <property type="entry name" value="ABC_TM1"/>
    <property type="match status" value="1"/>
</dbReference>
<reference evidence="10" key="1">
    <citation type="journal article" date="2019" name="Int. J. Syst. Evol. Microbiol.">
        <title>The Global Catalogue of Microorganisms (GCM) 10K type strain sequencing project: providing services to taxonomists for standard genome sequencing and annotation.</title>
        <authorList>
            <consortium name="The Broad Institute Genomics Platform"/>
            <consortium name="The Broad Institute Genome Sequencing Center for Infectious Disease"/>
            <person name="Wu L."/>
            <person name="Ma J."/>
        </authorList>
    </citation>
    <scope>NUCLEOTIDE SEQUENCE [LARGE SCALE GENOMIC DNA]</scope>
    <source>
        <strain evidence="10">CGMCC 4.7177</strain>
    </source>
</reference>
<dbReference type="Gene3D" id="1.10.3720.10">
    <property type="entry name" value="MetI-like"/>
    <property type="match status" value="1"/>
</dbReference>
<protein>
    <submittedName>
        <fullName evidence="9">ABC transporter permease</fullName>
    </submittedName>
</protein>
<evidence type="ECO:0000256" key="2">
    <source>
        <dbReference type="ARBA" id="ARBA00022448"/>
    </source>
</evidence>